<dbReference type="STRING" id="1267766.WYH_03168"/>
<evidence type="ECO:0000313" key="3">
    <source>
        <dbReference type="Proteomes" id="UP000034392"/>
    </source>
</evidence>
<dbReference type="InterPro" id="IPR039246">
    <property type="entry name" value="Flagellar_FlgA"/>
</dbReference>
<dbReference type="OrthoDB" id="7408548at2"/>
<organism evidence="2 3">
    <name type="scientific">Croceibacterium atlanticum</name>
    <dbReference type="NCBI Taxonomy" id="1267766"/>
    <lineage>
        <taxon>Bacteria</taxon>
        <taxon>Pseudomonadati</taxon>
        <taxon>Pseudomonadota</taxon>
        <taxon>Alphaproteobacteria</taxon>
        <taxon>Sphingomonadales</taxon>
        <taxon>Erythrobacteraceae</taxon>
        <taxon>Croceibacterium</taxon>
    </lineage>
</organism>
<evidence type="ECO:0000313" key="2">
    <source>
        <dbReference type="EMBL" id="AKH44187.1"/>
    </source>
</evidence>
<dbReference type="PATRIC" id="fig|1267766.3.peg.3213"/>
<dbReference type="Pfam" id="PF13144">
    <property type="entry name" value="ChapFlgA"/>
    <property type="match status" value="1"/>
</dbReference>
<keyword evidence="2" id="KW-0969">Cilium</keyword>
<keyword evidence="2" id="KW-0966">Cell projection</keyword>
<name>A0A0F7KY91_9SPHN</name>
<dbReference type="Proteomes" id="UP000034392">
    <property type="component" value="Chromosome"/>
</dbReference>
<protein>
    <submittedName>
        <fullName evidence="2">Flagellar basal body P-ring biosynthesis protein FlgA</fullName>
    </submittedName>
</protein>
<dbReference type="AlphaFoldDB" id="A0A0F7KY91"/>
<dbReference type="RefSeq" id="WP_046904568.1">
    <property type="nucleotide sequence ID" value="NZ_CP011452.2"/>
</dbReference>
<keyword evidence="3" id="KW-1185">Reference proteome</keyword>
<evidence type="ECO:0000259" key="1">
    <source>
        <dbReference type="Pfam" id="PF13144"/>
    </source>
</evidence>
<dbReference type="InterPro" id="IPR017585">
    <property type="entry name" value="SAF_FlgA"/>
</dbReference>
<feature type="domain" description="Flagella basal body P-ring formation protein FlgA SAF" evidence="1">
    <location>
        <begin position="107"/>
        <end position="166"/>
    </location>
</feature>
<sequence length="171" mass="18086">MRIIQLAAGAAALTAASGAIAAGFADPATIDLEVAQFTGARQGEPGGARLPVDRRLKLSNCPQPHDLEWYGRNRETVLVRCPEPGGWRIFVPLVAEPKQQMAAAAPAQPVVSRGESVTIAVRGSGFVLSRQGEAMESGAVGEWIRVRPAGKRTDPVRARVVRPGMVGMDLP</sequence>
<dbReference type="EMBL" id="CP011452">
    <property type="protein sequence ID" value="AKH44187.1"/>
    <property type="molecule type" value="Genomic_DNA"/>
</dbReference>
<accession>A0A0F7KY91</accession>
<dbReference type="PANTHER" id="PTHR36307:SF1">
    <property type="entry name" value="FLAGELLA BASAL BODY P-RING FORMATION PROTEIN FLGA"/>
    <property type="match status" value="1"/>
</dbReference>
<reference evidence="2" key="1">
    <citation type="submission" date="2015-05" db="EMBL/GenBank/DDBJ databases">
        <title>The complete genome of Altererythrobacter atlanticus strain 26DY36.</title>
        <authorList>
            <person name="Wu Y.-H."/>
            <person name="Cheng H."/>
            <person name="Wu X.-W."/>
        </authorList>
    </citation>
    <scope>NUCLEOTIDE SEQUENCE [LARGE SCALE GENOMIC DNA]</scope>
    <source>
        <strain evidence="2">26DY36</strain>
    </source>
</reference>
<dbReference type="GO" id="GO:0044780">
    <property type="term" value="P:bacterial-type flagellum assembly"/>
    <property type="evidence" value="ECO:0007669"/>
    <property type="project" value="InterPro"/>
</dbReference>
<dbReference type="Gene3D" id="2.30.30.760">
    <property type="match status" value="1"/>
</dbReference>
<gene>
    <name evidence="2" type="ORF">WYH_03168</name>
</gene>
<keyword evidence="2" id="KW-0282">Flagellum</keyword>
<proteinExistence type="predicted"/>
<dbReference type="KEGG" id="aay:WYH_03168"/>
<dbReference type="PANTHER" id="PTHR36307">
    <property type="entry name" value="FLAGELLA BASAL BODY P-RING FORMATION PROTEIN FLGA"/>
    <property type="match status" value="1"/>
</dbReference>